<proteinExistence type="predicted"/>
<organism evidence="1">
    <name type="scientific">Arundo donax</name>
    <name type="common">Giant reed</name>
    <name type="synonym">Donax arundinaceus</name>
    <dbReference type="NCBI Taxonomy" id="35708"/>
    <lineage>
        <taxon>Eukaryota</taxon>
        <taxon>Viridiplantae</taxon>
        <taxon>Streptophyta</taxon>
        <taxon>Embryophyta</taxon>
        <taxon>Tracheophyta</taxon>
        <taxon>Spermatophyta</taxon>
        <taxon>Magnoliopsida</taxon>
        <taxon>Liliopsida</taxon>
        <taxon>Poales</taxon>
        <taxon>Poaceae</taxon>
        <taxon>PACMAD clade</taxon>
        <taxon>Arundinoideae</taxon>
        <taxon>Arundineae</taxon>
        <taxon>Arundo</taxon>
    </lineage>
</organism>
<reference evidence="1" key="1">
    <citation type="submission" date="2014-09" db="EMBL/GenBank/DDBJ databases">
        <authorList>
            <person name="Magalhaes I.L.F."/>
            <person name="Oliveira U."/>
            <person name="Santos F.R."/>
            <person name="Vidigal T.H.D.A."/>
            <person name="Brescovit A.D."/>
            <person name="Santos A.J."/>
        </authorList>
    </citation>
    <scope>NUCLEOTIDE SEQUENCE</scope>
    <source>
        <tissue evidence="1">Shoot tissue taken approximately 20 cm above the soil surface</tissue>
    </source>
</reference>
<accession>A0A0A9H5V1</accession>
<name>A0A0A9H5V1_ARUDO</name>
<protein>
    <submittedName>
        <fullName evidence="1">Uncharacterized protein</fullName>
    </submittedName>
</protein>
<sequence length="22" mass="2708">MYSINMQAVLRMAYLIQHHREC</sequence>
<evidence type="ECO:0000313" key="1">
    <source>
        <dbReference type="EMBL" id="JAE30241.1"/>
    </source>
</evidence>
<dbReference type="EMBL" id="GBRH01167655">
    <property type="protein sequence ID" value="JAE30241.1"/>
    <property type="molecule type" value="Transcribed_RNA"/>
</dbReference>
<reference evidence="1" key="2">
    <citation type="journal article" date="2015" name="Data Brief">
        <title>Shoot transcriptome of the giant reed, Arundo donax.</title>
        <authorList>
            <person name="Barrero R.A."/>
            <person name="Guerrero F.D."/>
            <person name="Moolhuijzen P."/>
            <person name="Goolsby J.A."/>
            <person name="Tidwell J."/>
            <person name="Bellgard S.E."/>
            <person name="Bellgard M.I."/>
        </authorList>
    </citation>
    <scope>NUCLEOTIDE SEQUENCE</scope>
    <source>
        <tissue evidence="1">Shoot tissue taken approximately 20 cm above the soil surface</tissue>
    </source>
</reference>
<dbReference type="AlphaFoldDB" id="A0A0A9H5V1"/>